<dbReference type="CDD" id="cd03364">
    <property type="entry name" value="TOPRIM_DnaG_primases"/>
    <property type="match status" value="1"/>
</dbReference>
<protein>
    <recommendedName>
        <fullName evidence="12">DNA primase</fullName>
        <ecNumber evidence="12">2.7.7.101</ecNumber>
    </recommendedName>
</protein>
<dbReference type="Gene3D" id="3.40.1360.10">
    <property type="match status" value="1"/>
</dbReference>
<keyword evidence="3 12" id="KW-0808">Transferase</keyword>
<dbReference type="InterPro" id="IPR036977">
    <property type="entry name" value="DNA_primase_Znf_CHC2"/>
</dbReference>
<dbReference type="PANTHER" id="PTHR30313:SF2">
    <property type="entry name" value="DNA PRIMASE"/>
    <property type="match status" value="1"/>
</dbReference>
<dbReference type="Gene3D" id="3.90.580.10">
    <property type="entry name" value="Zinc finger, CHC2-type domain"/>
    <property type="match status" value="1"/>
</dbReference>
<keyword evidence="10 12" id="KW-0238">DNA-binding</keyword>
<reference evidence="15 16" key="1">
    <citation type="journal article" date="2019" name="ISME J.">
        <title>Insights into ecological role of a new deltaproteobacterial order Candidatus Acidulodesulfobacterales by metagenomics and metatranscriptomics.</title>
        <authorList>
            <person name="Tan S."/>
            <person name="Liu J."/>
            <person name="Fang Y."/>
            <person name="Hedlund B.P."/>
            <person name="Lian Z.H."/>
            <person name="Huang L.Y."/>
            <person name="Li J.T."/>
            <person name="Huang L.N."/>
            <person name="Li W.J."/>
            <person name="Jiang H.C."/>
            <person name="Dong H.L."/>
            <person name="Shu W.S."/>
        </authorList>
    </citation>
    <scope>NUCLEOTIDE SEQUENCE [LARGE SCALE GENOMIC DNA]</scope>
    <source>
        <strain evidence="15">AP1</strain>
    </source>
</reference>
<evidence type="ECO:0000256" key="2">
    <source>
        <dbReference type="ARBA" id="ARBA00022515"/>
    </source>
</evidence>
<dbReference type="InterPro" id="IPR050219">
    <property type="entry name" value="DnaG_primase"/>
</dbReference>
<keyword evidence="6 12" id="KW-0479">Metal-binding</keyword>
<comment type="caution">
    <text evidence="15">The sequence shown here is derived from an EMBL/GenBank/DDBJ whole genome shotgun (WGS) entry which is preliminary data.</text>
</comment>
<keyword evidence="8 12" id="KW-0862">Zinc</keyword>
<gene>
    <name evidence="12 15" type="primary">dnaG</name>
    <name evidence="15" type="ORF">EVG15_01255</name>
</gene>
<dbReference type="SMART" id="SM00400">
    <property type="entry name" value="ZnF_CHCC"/>
    <property type="match status" value="1"/>
</dbReference>
<comment type="cofactor">
    <cofactor evidence="12">
        <name>Zn(2+)</name>
        <dbReference type="ChEBI" id="CHEBI:29105"/>
    </cofactor>
    <text evidence="12">Binds 1 zinc ion per monomer.</text>
</comment>
<keyword evidence="4 12" id="KW-0548">Nucleotidyltransferase</keyword>
<keyword evidence="5 12" id="KW-0235">DNA replication</keyword>
<evidence type="ECO:0000256" key="1">
    <source>
        <dbReference type="ARBA" id="ARBA00022478"/>
    </source>
</evidence>
<dbReference type="GO" id="GO:0003677">
    <property type="term" value="F:DNA binding"/>
    <property type="evidence" value="ECO:0007669"/>
    <property type="project" value="UniProtKB-KW"/>
</dbReference>
<dbReference type="GO" id="GO:0008270">
    <property type="term" value="F:zinc ion binding"/>
    <property type="evidence" value="ECO:0007669"/>
    <property type="project" value="UniProtKB-UniRule"/>
</dbReference>
<dbReference type="InterPro" id="IPR006171">
    <property type="entry name" value="TOPRIM_dom"/>
</dbReference>
<comment type="similarity">
    <text evidence="12">Belongs to the DnaG primase family.</text>
</comment>
<dbReference type="Pfam" id="PF01807">
    <property type="entry name" value="Zn_ribbon_DnaG"/>
    <property type="match status" value="1"/>
</dbReference>
<evidence type="ECO:0000256" key="9">
    <source>
        <dbReference type="ARBA" id="ARBA00022842"/>
    </source>
</evidence>
<dbReference type="SMART" id="SM00493">
    <property type="entry name" value="TOPRIM"/>
    <property type="match status" value="1"/>
</dbReference>
<evidence type="ECO:0000256" key="5">
    <source>
        <dbReference type="ARBA" id="ARBA00022705"/>
    </source>
</evidence>
<dbReference type="Gene3D" id="3.90.980.10">
    <property type="entry name" value="DNA primase, catalytic core, N-terminal domain"/>
    <property type="match status" value="1"/>
</dbReference>
<keyword evidence="7 12" id="KW-0863">Zinc-finger</keyword>
<evidence type="ECO:0000256" key="8">
    <source>
        <dbReference type="ARBA" id="ARBA00022833"/>
    </source>
</evidence>
<dbReference type="GO" id="GO:1990077">
    <property type="term" value="C:primosome complex"/>
    <property type="evidence" value="ECO:0007669"/>
    <property type="project" value="UniProtKB-KW"/>
</dbReference>
<evidence type="ECO:0000256" key="13">
    <source>
        <dbReference type="SAM" id="MobiDB-lite"/>
    </source>
</evidence>
<evidence type="ECO:0000256" key="12">
    <source>
        <dbReference type="HAMAP-Rule" id="MF_00974"/>
    </source>
</evidence>
<evidence type="ECO:0000256" key="3">
    <source>
        <dbReference type="ARBA" id="ARBA00022679"/>
    </source>
</evidence>
<dbReference type="GO" id="GO:0000428">
    <property type="term" value="C:DNA-directed RNA polymerase complex"/>
    <property type="evidence" value="ECO:0007669"/>
    <property type="project" value="UniProtKB-KW"/>
</dbReference>
<evidence type="ECO:0000256" key="7">
    <source>
        <dbReference type="ARBA" id="ARBA00022771"/>
    </source>
</evidence>
<dbReference type="GO" id="GO:0005737">
    <property type="term" value="C:cytoplasm"/>
    <property type="evidence" value="ECO:0007669"/>
    <property type="project" value="TreeGrafter"/>
</dbReference>
<evidence type="ECO:0000256" key="6">
    <source>
        <dbReference type="ARBA" id="ARBA00022723"/>
    </source>
</evidence>
<dbReference type="Proteomes" id="UP000319296">
    <property type="component" value="Unassembled WGS sequence"/>
</dbReference>
<dbReference type="EMBL" id="SGBB01000001">
    <property type="protein sequence ID" value="RZD19540.1"/>
    <property type="molecule type" value="Genomic_DNA"/>
</dbReference>
<dbReference type="InterPro" id="IPR037068">
    <property type="entry name" value="DNA_primase_core_N_sf"/>
</dbReference>
<comment type="catalytic activity">
    <reaction evidence="12">
        <text>ssDNA + n NTP = ssDNA/pppN(pN)n-1 hybrid + (n-1) diphosphate.</text>
        <dbReference type="EC" id="2.7.7.101"/>
    </reaction>
</comment>
<sequence length="798" mass="91939">MNSDTQTILDSVNITDEISVFVNLKKVGRNYSGLCPFHSEKTPSFNVDNDKGLFYCFGCGKGGNVINFLMDIKGESFIEIITYLREKYNIPVSDDWNKNNFKQHKNSNYYSGINNNPDNSAFSEKAEIKKILKLALNYYYENLFVYKKIGADTLNYLQSRGISKESAKEFKFGYASFNKGLSKILAENKIQLDIAVDIGLLYKNGNSYADRFINKLIIPIFDQFDEPIAFAARIINSGGKTNNAEGGPKYVNTNNSLVFNKNKTLFGLNKSLNYIKNLNYVIVVEGYFDMISLYNGGIKNIVATMGTALSKNHILALSRLCDNIVLLYDGDEAGLNAINRGLELFKEFMDNSEKNIYAVSLKDDEDPDSFVQKFGGDKLKSYLNCNKKRIIEFVIDYYINKYLMSDNKQIKYKNNIINRQSDKPHEKQSINESGIVSNYELNFNDDIEFNKEIILKKKILIIDNILPFLNIDNVILFSYYINLIAGKIGLNEKLVREYINNKKMRYNNKYIGRFTNYNYNSAANNSINSMDVNSIGIGSNNINKYPDRSKNNKINYKNDENNNGNTNNNSVSQIIENNEIDKDNESKYDLSDDKLEQDCKIGDELNKQSFRIEKMILIDIFRNFLLTKLINESILNEFSDKDIVLIIKEIRYLLSNDVSDVLNSSENKLIQERPRILQARFSNYININEVFEKTQNPSKWKKLYYECQFANCNTDKNLTITSNRLDNYSEDKSSGTEEKNFIRLIIKRKINNITILKSNFIKELNSGLLSLEDWNKKSKELLAVKNLIEKLHNKMNSL</sequence>
<evidence type="ECO:0000256" key="11">
    <source>
        <dbReference type="ARBA" id="ARBA00023163"/>
    </source>
</evidence>
<dbReference type="NCBIfam" id="TIGR01391">
    <property type="entry name" value="dnaG"/>
    <property type="match status" value="1"/>
</dbReference>
<keyword evidence="1 12" id="KW-0240">DNA-directed RNA polymerase</keyword>
<dbReference type="HAMAP" id="MF_00974">
    <property type="entry name" value="DNA_primase_DnaG"/>
    <property type="match status" value="1"/>
</dbReference>
<dbReference type="PANTHER" id="PTHR30313">
    <property type="entry name" value="DNA PRIMASE"/>
    <property type="match status" value="1"/>
</dbReference>
<dbReference type="InterPro" id="IPR013264">
    <property type="entry name" value="DNAG_N"/>
</dbReference>
<dbReference type="InterPro" id="IPR034151">
    <property type="entry name" value="TOPRIM_DnaG_bac"/>
</dbReference>
<dbReference type="InterPro" id="IPR002694">
    <property type="entry name" value="Znf_CHC2"/>
</dbReference>
<name>A0A519BQK0_9DELT</name>
<evidence type="ECO:0000313" key="15">
    <source>
        <dbReference type="EMBL" id="RZD19540.1"/>
    </source>
</evidence>
<feature type="zinc finger region" description="CHC2-type" evidence="12">
    <location>
        <begin position="35"/>
        <end position="59"/>
    </location>
</feature>
<evidence type="ECO:0000256" key="4">
    <source>
        <dbReference type="ARBA" id="ARBA00022695"/>
    </source>
</evidence>
<dbReference type="InterPro" id="IPR006295">
    <property type="entry name" value="DNA_primase_DnaG"/>
</dbReference>
<dbReference type="Pfam" id="PF13155">
    <property type="entry name" value="Toprim_2"/>
    <property type="match status" value="1"/>
</dbReference>
<accession>A0A519BQK0</accession>
<dbReference type="SUPFAM" id="SSF57783">
    <property type="entry name" value="Zinc beta-ribbon"/>
    <property type="match status" value="1"/>
</dbReference>
<organism evidence="15 16">
    <name type="scientific">Candidatus Acididesulfobacter diazotrophicus</name>
    <dbReference type="NCBI Taxonomy" id="2597226"/>
    <lineage>
        <taxon>Bacteria</taxon>
        <taxon>Deltaproteobacteria</taxon>
        <taxon>Candidatus Acidulodesulfobacterales</taxon>
        <taxon>Candidatus Acididesulfobacter</taxon>
    </lineage>
</organism>
<dbReference type="AlphaFoldDB" id="A0A519BQK0"/>
<dbReference type="FunFam" id="3.90.580.10:FF:000001">
    <property type="entry name" value="DNA primase"/>
    <property type="match status" value="1"/>
</dbReference>
<feature type="compositionally biased region" description="Basic and acidic residues" evidence="13">
    <location>
        <begin position="546"/>
        <end position="560"/>
    </location>
</feature>
<keyword evidence="2 12" id="KW-0639">Primosome</keyword>
<dbReference type="SUPFAM" id="SSF56731">
    <property type="entry name" value="DNA primase core"/>
    <property type="match status" value="1"/>
</dbReference>
<dbReference type="EC" id="2.7.7.101" evidence="12"/>
<evidence type="ECO:0000256" key="10">
    <source>
        <dbReference type="ARBA" id="ARBA00023125"/>
    </source>
</evidence>
<keyword evidence="11 12" id="KW-0804">Transcription</keyword>
<comment type="subunit">
    <text evidence="12">Monomer. Interacts with DnaB.</text>
</comment>
<evidence type="ECO:0000259" key="14">
    <source>
        <dbReference type="PROSITE" id="PS50880"/>
    </source>
</evidence>
<dbReference type="Pfam" id="PF08275">
    <property type="entry name" value="DNAG_N"/>
    <property type="match status" value="1"/>
</dbReference>
<comment type="domain">
    <text evidence="12">Contains an N-terminal zinc-binding domain, a central core domain that contains the primase activity, and a C-terminal DnaB-binding domain.</text>
</comment>
<dbReference type="PROSITE" id="PS50880">
    <property type="entry name" value="TOPRIM"/>
    <property type="match status" value="1"/>
</dbReference>
<keyword evidence="9" id="KW-0460">Magnesium</keyword>
<dbReference type="GO" id="GO:0003899">
    <property type="term" value="F:DNA-directed RNA polymerase activity"/>
    <property type="evidence" value="ECO:0007669"/>
    <property type="project" value="UniProtKB-UniRule"/>
</dbReference>
<comment type="function">
    <text evidence="12">RNA polymerase that catalyzes the synthesis of short RNA molecules used as primers for DNA polymerase during DNA replication.</text>
</comment>
<feature type="region of interest" description="Disordered" evidence="13">
    <location>
        <begin position="546"/>
        <end position="570"/>
    </location>
</feature>
<dbReference type="InterPro" id="IPR030846">
    <property type="entry name" value="DnaG_bac"/>
</dbReference>
<proteinExistence type="inferred from homology"/>
<evidence type="ECO:0000313" key="16">
    <source>
        <dbReference type="Proteomes" id="UP000319296"/>
    </source>
</evidence>
<dbReference type="GO" id="GO:0006269">
    <property type="term" value="P:DNA replication, synthesis of primer"/>
    <property type="evidence" value="ECO:0007669"/>
    <property type="project" value="UniProtKB-UniRule"/>
</dbReference>
<feature type="domain" description="Toprim" evidence="14">
    <location>
        <begin position="279"/>
        <end position="360"/>
    </location>
</feature>